<feature type="region of interest" description="Disordered" evidence="1">
    <location>
        <begin position="1"/>
        <end position="22"/>
    </location>
</feature>
<name>A0A210R1M9_MIZYE</name>
<feature type="region of interest" description="Disordered" evidence="1">
    <location>
        <begin position="181"/>
        <end position="213"/>
    </location>
</feature>
<dbReference type="OrthoDB" id="10461211at2759"/>
<dbReference type="Gene3D" id="2.60.120.40">
    <property type="match status" value="1"/>
</dbReference>
<dbReference type="EMBL" id="NEDP02000871">
    <property type="protein sequence ID" value="OWF54844.1"/>
    <property type="molecule type" value="Genomic_DNA"/>
</dbReference>
<keyword evidence="2" id="KW-1133">Transmembrane helix</keyword>
<evidence type="ECO:0000313" key="3">
    <source>
        <dbReference type="EMBL" id="OWF54844.1"/>
    </source>
</evidence>
<keyword evidence="4" id="KW-1185">Reference proteome</keyword>
<evidence type="ECO:0000256" key="1">
    <source>
        <dbReference type="SAM" id="MobiDB-lite"/>
    </source>
</evidence>
<dbReference type="Proteomes" id="UP000242188">
    <property type="component" value="Unassembled WGS sequence"/>
</dbReference>
<proteinExistence type="predicted"/>
<dbReference type="SUPFAM" id="SSF49842">
    <property type="entry name" value="TNF-like"/>
    <property type="match status" value="1"/>
</dbReference>
<gene>
    <name evidence="3" type="ORF">KP79_PYT20830</name>
</gene>
<feature type="transmembrane region" description="Helical" evidence="2">
    <location>
        <begin position="219"/>
        <end position="240"/>
    </location>
</feature>
<protein>
    <submittedName>
        <fullName evidence="3">Uncharacterized protein</fullName>
    </submittedName>
</protein>
<reference evidence="3 4" key="1">
    <citation type="journal article" date="2017" name="Nat. Ecol. Evol.">
        <title>Scallop genome provides insights into evolution of bilaterian karyotype and development.</title>
        <authorList>
            <person name="Wang S."/>
            <person name="Zhang J."/>
            <person name="Jiao W."/>
            <person name="Li J."/>
            <person name="Xun X."/>
            <person name="Sun Y."/>
            <person name="Guo X."/>
            <person name="Huan P."/>
            <person name="Dong B."/>
            <person name="Zhang L."/>
            <person name="Hu X."/>
            <person name="Sun X."/>
            <person name="Wang J."/>
            <person name="Zhao C."/>
            <person name="Wang Y."/>
            <person name="Wang D."/>
            <person name="Huang X."/>
            <person name="Wang R."/>
            <person name="Lv J."/>
            <person name="Li Y."/>
            <person name="Zhang Z."/>
            <person name="Liu B."/>
            <person name="Lu W."/>
            <person name="Hui Y."/>
            <person name="Liang J."/>
            <person name="Zhou Z."/>
            <person name="Hou R."/>
            <person name="Li X."/>
            <person name="Liu Y."/>
            <person name="Li H."/>
            <person name="Ning X."/>
            <person name="Lin Y."/>
            <person name="Zhao L."/>
            <person name="Xing Q."/>
            <person name="Dou J."/>
            <person name="Li Y."/>
            <person name="Mao J."/>
            <person name="Guo H."/>
            <person name="Dou H."/>
            <person name="Li T."/>
            <person name="Mu C."/>
            <person name="Jiang W."/>
            <person name="Fu Q."/>
            <person name="Fu X."/>
            <person name="Miao Y."/>
            <person name="Liu J."/>
            <person name="Yu Q."/>
            <person name="Li R."/>
            <person name="Liao H."/>
            <person name="Li X."/>
            <person name="Kong Y."/>
            <person name="Jiang Z."/>
            <person name="Chourrout D."/>
            <person name="Li R."/>
            <person name="Bao Z."/>
        </authorList>
    </citation>
    <scope>NUCLEOTIDE SEQUENCE [LARGE SCALE GENOMIC DNA]</scope>
    <source>
        <strain evidence="3 4">PY_sf001</strain>
    </source>
</reference>
<comment type="caution">
    <text evidence="3">The sequence shown here is derived from an EMBL/GenBank/DDBJ whole genome shotgun (WGS) entry which is preliminary data.</text>
</comment>
<keyword evidence="2" id="KW-0812">Transmembrane</keyword>
<accession>A0A210R1M9</accession>
<dbReference type="AlphaFoldDB" id="A0A210R1M9"/>
<keyword evidence="2" id="KW-0472">Membrane</keyword>
<sequence>MAKPSTYVNVAPPPPPPDRNRKRSICQSCNCPNCHDMESCTGTVINGGYLRTVADRPPVPCRQRQFTDDFSPEEYFKECDKPKPDTRRMKELDIPLPLPSAQSNDSVFDSLPSSNPPVPFLHEFHTHIPPKLSIHDRFIQRHPSPQPPAPSQIRPHRKPSDELPNPNVLNQLLMNEQTVEVPRQKEKGHDQLPQFELTLPRKKSERRKTGRRQPAKVPLWMKLGTIFAFIPFFGLSYMVFKTGKDIFFVHNRHLRPAQHSWNYSEPDESKLDTTVCFSCDLVDEFRSRHRGQQLGDLKIYGFKSSDKRRHCCMDQLGHTKWMVNMMKTREILGRQEARNPDSDGVCSAKSTHVPVYNRCSQGEASLKLDKENTTPMCKGAGIKVTNDSLLAEEEGLYIVYMTLTVTLSPKTDCGKKIESKVLRAHLHCNKSAKKRCIEMETYNVTRTNTDSTYFQHSFNLYTMKNFTRGEQFFPSLSHPSYLYTAKYGNYIGVVQL</sequence>
<feature type="region of interest" description="Disordered" evidence="1">
    <location>
        <begin position="139"/>
        <end position="167"/>
    </location>
</feature>
<evidence type="ECO:0000256" key="2">
    <source>
        <dbReference type="SAM" id="Phobius"/>
    </source>
</evidence>
<feature type="compositionally biased region" description="Basic residues" evidence="1">
    <location>
        <begin position="200"/>
        <end position="213"/>
    </location>
</feature>
<dbReference type="InterPro" id="IPR008983">
    <property type="entry name" value="Tumour_necrosis_fac-like_dom"/>
</dbReference>
<organism evidence="3 4">
    <name type="scientific">Mizuhopecten yessoensis</name>
    <name type="common">Japanese scallop</name>
    <name type="synonym">Patinopecten yessoensis</name>
    <dbReference type="NCBI Taxonomy" id="6573"/>
    <lineage>
        <taxon>Eukaryota</taxon>
        <taxon>Metazoa</taxon>
        <taxon>Spiralia</taxon>
        <taxon>Lophotrochozoa</taxon>
        <taxon>Mollusca</taxon>
        <taxon>Bivalvia</taxon>
        <taxon>Autobranchia</taxon>
        <taxon>Pteriomorphia</taxon>
        <taxon>Pectinida</taxon>
        <taxon>Pectinoidea</taxon>
        <taxon>Pectinidae</taxon>
        <taxon>Mizuhopecten</taxon>
    </lineage>
</organism>
<evidence type="ECO:0000313" key="4">
    <source>
        <dbReference type="Proteomes" id="UP000242188"/>
    </source>
</evidence>